<dbReference type="GO" id="GO:0016301">
    <property type="term" value="F:kinase activity"/>
    <property type="evidence" value="ECO:0007669"/>
    <property type="project" value="UniProtKB-KW"/>
</dbReference>
<accession>A0AAP0FXA5</accession>
<keyword evidence="2" id="KW-0675">Receptor</keyword>
<evidence type="ECO:0000313" key="3">
    <source>
        <dbReference type="Proteomes" id="UP001418222"/>
    </source>
</evidence>
<feature type="region of interest" description="Disordered" evidence="1">
    <location>
        <begin position="110"/>
        <end position="134"/>
    </location>
</feature>
<name>A0AAP0FXA5_9ASPA</name>
<dbReference type="AlphaFoldDB" id="A0AAP0FXA5"/>
<dbReference type="Proteomes" id="UP001418222">
    <property type="component" value="Unassembled WGS sequence"/>
</dbReference>
<feature type="compositionally biased region" description="Polar residues" evidence="1">
    <location>
        <begin position="110"/>
        <end position="120"/>
    </location>
</feature>
<gene>
    <name evidence="2" type="ORF">KSP39_PZI020037</name>
</gene>
<comment type="caution">
    <text evidence="2">The sequence shown here is derived from an EMBL/GenBank/DDBJ whole genome shotgun (WGS) entry which is preliminary data.</text>
</comment>
<dbReference type="EMBL" id="JBBWWQ010000018">
    <property type="protein sequence ID" value="KAK8921832.1"/>
    <property type="molecule type" value="Genomic_DNA"/>
</dbReference>
<reference evidence="2 3" key="1">
    <citation type="journal article" date="2022" name="Nat. Plants">
        <title>Genomes of leafy and leafless Platanthera orchids illuminate the evolution of mycoheterotrophy.</title>
        <authorList>
            <person name="Li M.H."/>
            <person name="Liu K.W."/>
            <person name="Li Z."/>
            <person name="Lu H.C."/>
            <person name="Ye Q.L."/>
            <person name="Zhang D."/>
            <person name="Wang J.Y."/>
            <person name="Li Y.F."/>
            <person name="Zhong Z.M."/>
            <person name="Liu X."/>
            <person name="Yu X."/>
            <person name="Liu D.K."/>
            <person name="Tu X.D."/>
            <person name="Liu B."/>
            <person name="Hao Y."/>
            <person name="Liao X.Y."/>
            <person name="Jiang Y.T."/>
            <person name="Sun W.H."/>
            <person name="Chen J."/>
            <person name="Chen Y.Q."/>
            <person name="Ai Y."/>
            <person name="Zhai J.W."/>
            <person name="Wu S.S."/>
            <person name="Zhou Z."/>
            <person name="Hsiao Y.Y."/>
            <person name="Wu W.L."/>
            <person name="Chen Y.Y."/>
            <person name="Lin Y.F."/>
            <person name="Hsu J.L."/>
            <person name="Li C.Y."/>
            <person name="Wang Z.W."/>
            <person name="Zhao X."/>
            <person name="Zhong W.Y."/>
            <person name="Ma X.K."/>
            <person name="Ma L."/>
            <person name="Huang J."/>
            <person name="Chen G.Z."/>
            <person name="Huang M.Z."/>
            <person name="Huang L."/>
            <person name="Peng D.H."/>
            <person name="Luo Y.B."/>
            <person name="Zou S.Q."/>
            <person name="Chen S.P."/>
            <person name="Lan S."/>
            <person name="Tsai W.C."/>
            <person name="Van de Peer Y."/>
            <person name="Liu Z.J."/>
        </authorList>
    </citation>
    <scope>NUCLEOTIDE SEQUENCE [LARGE SCALE GENOMIC DNA]</scope>
    <source>
        <strain evidence="2">Lor287</strain>
    </source>
</reference>
<protein>
    <submittedName>
        <fullName evidence="2">Receptor-like protein kinase</fullName>
    </submittedName>
</protein>
<evidence type="ECO:0000256" key="1">
    <source>
        <dbReference type="SAM" id="MobiDB-lite"/>
    </source>
</evidence>
<sequence>MAIIIAERENPAHMRRRERIIVWQTSENVRLGEEGMRRHQSLSIYRERVADFGLAHASRTGTISFEPVNTDIRGTPVATRYGLLFYPPKEIQRSIKKELKSQSILYTYDNSDLDKQPSTTKIEKGSPPEDQLASHWQNSNKRIGWPHTCRSPTRWLAKGARASRGFLFSICQLPLHAMGSTQESILKKGCYIPPSRSHVVVTPSTPGRTARPFPVPSGHCDAGTRSCWR</sequence>
<keyword evidence="2" id="KW-0808">Transferase</keyword>
<organism evidence="2 3">
    <name type="scientific">Platanthera zijinensis</name>
    <dbReference type="NCBI Taxonomy" id="2320716"/>
    <lineage>
        <taxon>Eukaryota</taxon>
        <taxon>Viridiplantae</taxon>
        <taxon>Streptophyta</taxon>
        <taxon>Embryophyta</taxon>
        <taxon>Tracheophyta</taxon>
        <taxon>Spermatophyta</taxon>
        <taxon>Magnoliopsida</taxon>
        <taxon>Liliopsida</taxon>
        <taxon>Asparagales</taxon>
        <taxon>Orchidaceae</taxon>
        <taxon>Orchidoideae</taxon>
        <taxon>Orchideae</taxon>
        <taxon>Orchidinae</taxon>
        <taxon>Platanthera</taxon>
    </lineage>
</organism>
<keyword evidence="2" id="KW-0418">Kinase</keyword>
<keyword evidence="3" id="KW-1185">Reference proteome</keyword>
<proteinExistence type="predicted"/>
<evidence type="ECO:0000313" key="2">
    <source>
        <dbReference type="EMBL" id="KAK8921832.1"/>
    </source>
</evidence>